<name>A0AC59ZQ08_RANTA</name>
<feature type="non-terminal residue" evidence="1">
    <location>
        <position position="67"/>
    </location>
</feature>
<evidence type="ECO:0000313" key="2">
    <source>
        <dbReference type="Proteomes" id="UP001162501"/>
    </source>
</evidence>
<proteinExistence type="predicted"/>
<reference evidence="1" key="1">
    <citation type="submission" date="2023-05" db="EMBL/GenBank/DDBJ databases">
        <authorList>
            <consortium name="ELIXIR-Norway"/>
        </authorList>
    </citation>
    <scope>NUCLEOTIDE SEQUENCE</scope>
</reference>
<reference evidence="1" key="2">
    <citation type="submission" date="2025-03" db="EMBL/GenBank/DDBJ databases">
        <authorList>
            <consortium name="ELIXIR-Norway"/>
            <consortium name="Elixir Norway"/>
        </authorList>
    </citation>
    <scope>NUCLEOTIDE SEQUENCE</scope>
</reference>
<organism evidence="1 2">
    <name type="scientific">Rangifer tarandus platyrhynchus</name>
    <name type="common">Svalbard reindeer</name>
    <dbReference type="NCBI Taxonomy" id="3082113"/>
    <lineage>
        <taxon>Eukaryota</taxon>
        <taxon>Metazoa</taxon>
        <taxon>Chordata</taxon>
        <taxon>Craniata</taxon>
        <taxon>Vertebrata</taxon>
        <taxon>Euteleostomi</taxon>
        <taxon>Mammalia</taxon>
        <taxon>Eutheria</taxon>
        <taxon>Laurasiatheria</taxon>
        <taxon>Artiodactyla</taxon>
        <taxon>Ruminantia</taxon>
        <taxon>Pecora</taxon>
        <taxon>Cervidae</taxon>
        <taxon>Odocoileinae</taxon>
        <taxon>Rangifer</taxon>
    </lineage>
</organism>
<dbReference type="EMBL" id="OX596117">
    <property type="protein sequence ID" value="CAN0486001.1"/>
    <property type="molecule type" value="Genomic_DNA"/>
</dbReference>
<accession>A0AC59ZQ08</accession>
<evidence type="ECO:0000313" key="1">
    <source>
        <dbReference type="EMBL" id="CAN0486001.1"/>
    </source>
</evidence>
<gene>
    <name evidence="1" type="ORF">MRATA1EN22A_LOCUS21275</name>
</gene>
<protein>
    <submittedName>
        <fullName evidence="1">Uncharacterized protein</fullName>
    </submittedName>
</protein>
<sequence>MATLRALPCPSLISPEAGEIPHPCSMSFESTMQFNHLILCHLLLLLPSILPSIKVFFNESALHIRWP</sequence>
<dbReference type="Proteomes" id="UP001162501">
    <property type="component" value="Chromosome 33"/>
</dbReference>